<keyword evidence="2" id="KW-1185">Reference proteome</keyword>
<dbReference type="EMBL" id="AP018227">
    <property type="protein sequence ID" value="BAY82407.1"/>
    <property type="molecule type" value="Genomic_DNA"/>
</dbReference>
<name>A0A1Z4LME5_9CYAN</name>
<evidence type="ECO:0008006" key="3">
    <source>
        <dbReference type="Google" id="ProtNLM"/>
    </source>
</evidence>
<protein>
    <recommendedName>
        <fullName evidence="3">Transferase hexapeptide repeat containing protein</fullName>
    </recommendedName>
</protein>
<sequence>MTTNTSLEKRLAAVEAAIAKLQKQVAAPQSTNWLQQITGSFKDEPAFEEIIAYGRAIRQGDESILEEDEL</sequence>
<organism evidence="1 2">
    <name type="scientific">Calothrix parasitica NIES-267</name>
    <dbReference type="NCBI Taxonomy" id="1973488"/>
    <lineage>
        <taxon>Bacteria</taxon>
        <taxon>Bacillati</taxon>
        <taxon>Cyanobacteriota</taxon>
        <taxon>Cyanophyceae</taxon>
        <taxon>Nostocales</taxon>
        <taxon>Calotrichaceae</taxon>
        <taxon>Calothrix</taxon>
    </lineage>
</organism>
<dbReference type="Proteomes" id="UP000218418">
    <property type="component" value="Chromosome"/>
</dbReference>
<gene>
    <name evidence="1" type="ORF">NIES267_18870</name>
</gene>
<evidence type="ECO:0000313" key="2">
    <source>
        <dbReference type="Proteomes" id="UP000218418"/>
    </source>
</evidence>
<dbReference type="OrthoDB" id="574630at2"/>
<accession>A0A1Z4LME5</accession>
<reference evidence="1 2" key="1">
    <citation type="submission" date="2017-06" db="EMBL/GenBank/DDBJ databases">
        <title>Genome sequencing of cyanobaciteial culture collection at National Institute for Environmental Studies (NIES).</title>
        <authorList>
            <person name="Hirose Y."/>
            <person name="Shimura Y."/>
            <person name="Fujisawa T."/>
            <person name="Nakamura Y."/>
            <person name="Kawachi M."/>
        </authorList>
    </citation>
    <scope>NUCLEOTIDE SEQUENCE [LARGE SCALE GENOMIC DNA]</scope>
    <source>
        <strain evidence="1 2">NIES-267</strain>
    </source>
</reference>
<proteinExistence type="predicted"/>
<evidence type="ECO:0000313" key="1">
    <source>
        <dbReference type="EMBL" id="BAY82407.1"/>
    </source>
</evidence>
<dbReference type="AlphaFoldDB" id="A0A1Z4LME5"/>